<comment type="caution">
    <text evidence="5">The sequence shown here is derived from an EMBL/GenBank/DDBJ whole genome shotgun (WGS) entry which is preliminary data.</text>
</comment>
<dbReference type="SUPFAM" id="SSF53850">
    <property type="entry name" value="Periplasmic binding protein-like II"/>
    <property type="match status" value="1"/>
</dbReference>
<organism evidence="5">
    <name type="scientific">marine sediment metagenome</name>
    <dbReference type="NCBI Taxonomy" id="412755"/>
    <lineage>
        <taxon>unclassified sequences</taxon>
        <taxon>metagenomes</taxon>
        <taxon>ecological metagenomes</taxon>
    </lineage>
</organism>
<protein>
    <recommendedName>
        <fullName evidence="4">SsuA/THI5-like domain-containing protein</fullName>
    </recommendedName>
</protein>
<keyword evidence="3" id="KW-0732">Signal</keyword>
<feature type="non-terminal residue" evidence="5">
    <location>
        <position position="1"/>
    </location>
</feature>
<comment type="subcellular location">
    <subcellularLocation>
        <location evidence="1">Periplasm</location>
    </subcellularLocation>
</comment>
<feature type="non-terminal residue" evidence="5">
    <location>
        <position position="430"/>
    </location>
</feature>
<dbReference type="InterPro" id="IPR015168">
    <property type="entry name" value="SsuA/THI5"/>
</dbReference>
<evidence type="ECO:0000256" key="3">
    <source>
        <dbReference type="ARBA" id="ARBA00022729"/>
    </source>
</evidence>
<evidence type="ECO:0000313" key="5">
    <source>
        <dbReference type="EMBL" id="KKK90897.1"/>
    </source>
</evidence>
<evidence type="ECO:0000256" key="1">
    <source>
        <dbReference type="ARBA" id="ARBA00004418"/>
    </source>
</evidence>
<dbReference type="Gene3D" id="3.40.190.10">
    <property type="entry name" value="Periplasmic binding protein-like II"/>
    <property type="match status" value="2"/>
</dbReference>
<reference evidence="5" key="1">
    <citation type="journal article" date="2015" name="Nature">
        <title>Complex archaea that bridge the gap between prokaryotes and eukaryotes.</title>
        <authorList>
            <person name="Spang A."/>
            <person name="Saw J.H."/>
            <person name="Jorgensen S.L."/>
            <person name="Zaremba-Niedzwiedzka K."/>
            <person name="Martijn J."/>
            <person name="Lind A.E."/>
            <person name="van Eijk R."/>
            <person name="Schleper C."/>
            <person name="Guy L."/>
            <person name="Ettema T.J."/>
        </authorList>
    </citation>
    <scope>NUCLEOTIDE SEQUENCE</scope>
</reference>
<dbReference type="Gene3D" id="3.40.50.1000">
    <property type="entry name" value="HAD superfamily/HAD-like"/>
    <property type="match status" value="1"/>
</dbReference>
<dbReference type="SUPFAM" id="SSF56784">
    <property type="entry name" value="HAD-like"/>
    <property type="match status" value="1"/>
</dbReference>
<proteinExistence type="inferred from homology"/>
<gene>
    <name evidence="5" type="ORF">LCGC14_2718390</name>
</gene>
<name>A0A0F8ZAT0_9ZZZZ</name>
<dbReference type="AlphaFoldDB" id="A0A0F8ZAT0"/>
<dbReference type="InterPro" id="IPR036412">
    <property type="entry name" value="HAD-like_sf"/>
</dbReference>
<dbReference type="InterPro" id="IPR023214">
    <property type="entry name" value="HAD_sf"/>
</dbReference>
<dbReference type="EMBL" id="LAZR01048894">
    <property type="protein sequence ID" value="KKK90897.1"/>
    <property type="molecule type" value="Genomic_DNA"/>
</dbReference>
<feature type="domain" description="SsuA/THI5-like" evidence="4">
    <location>
        <begin position="184"/>
        <end position="320"/>
    </location>
</feature>
<dbReference type="GO" id="GO:0042597">
    <property type="term" value="C:periplasmic space"/>
    <property type="evidence" value="ECO:0007669"/>
    <property type="project" value="UniProtKB-SubCell"/>
</dbReference>
<evidence type="ECO:0000256" key="2">
    <source>
        <dbReference type="ARBA" id="ARBA00010742"/>
    </source>
</evidence>
<comment type="similarity">
    <text evidence="2">Belongs to the bacterial solute-binding protein SsuA/TauA family.</text>
</comment>
<accession>A0A0F8ZAT0</accession>
<dbReference type="Pfam" id="PF08282">
    <property type="entry name" value="Hydrolase_3"/>
    <property type="match status" value="1"/>
</dbReference>
<evidence type="ECO:0000259" key="4">
    <source>
        <dbReference type="Pfam" id="PF09084"/>
    </source>
</evidence>
<sequence length="430" mass="47413">LDGAGIKYWQRVGRRVAFVTGRESAAVARRAAELGVTLLYQGAKTKLLVYEQLLAELKLTDEQVAVMGDDLVDLPMMRRSGFAIAPPGAVAEVRRGADLVTVHANGDTKRTASGSAFAGQKLKIELFREDDFVNQVSRFMEGEIVYLRGTMGMMNMAADVTDKDQRTRLVIVYQHSWSTGGDAFVVKRGIKSVKDLKGKTIAIQAYGPHVDYMTKLLSDAGLTIKDVNLVWTKDLVGPEGDTPMAKLYDENVDAAFVIIPDALALTNQGNVGTGAEDSARGAVIMLSTKTASRIINDVYAVRKDYFDQNRDEVRRFVQALMIAEEEVRDLYKAKSSRYNKMLSAAAGMILDSTGAIVDMEGMAFLDAEMARYDGNVKFFTDKNYPRNFSKLNNEIQTAYIGLGLIARKAALLQGNWDYSAFTGLRYANRV</sequence>
<dbReference type="PANTHER" id="PTHR30024:SF47">
    <property type="entry name" value="TAURINE-BINDING PERIPLASMIC PROTEIN"/>
    <property type="match status" value="1"/>
</dbReference>
<dbReference type="Pfam" id="PF09084">
    <property type="entry name" value="NMT1"/>
    <property type="match status" value="1"/>
</dbReference>
<dbReference type="PANTHER" id="PTHR30024">
    <property type="entry name" value="ALIPHATIC SULFONATES-BINDING PROTEIN-RELATED"/>
    <property type="match status" value="1"/>
</dbReference>